<evidence type="ECO:0000259" key="2">
    <source>
        <dbReference type="Pfam" id="PF02525"/>
    </source>
</evidence>
<accession>A0ABX2B6V3</accession>
<dbReference type="Pfam" id="PF02525">
    <property type="entry name" value="Flavodoxin_2"/>
    <property type="match status" value="1"/>
</dbReference>
<name>A0ABX2B6V3_9BACT</name>
<evidence type="ECO:0000256" key="1">
    <source>
        <dbReference type="ARBA" id="ARBA00023002"/>
    </source>
</evidence>
<dbReference type="InterPro" id="IPR003680">
    <property type="entry name" value="Flavodoxin_fold"/>
</dbReference>
<sequence>MKKVLIISGHTDLRTSVANKAILEVLANKLPDAEIAELDSLYPDFNIDVKAEQRRLISADIIVLQFPIFWYSAPSLLERWMEATFLFGFSHGDNGDKLKGKKLILSFTSGAPEDMYTHDGWIGYTPDEFMSCFKATCKLCGIEYAGHVYTGGVSYAARTSPELAESQKEKSVKHAERLLELLRTL</sequence>
<dbReference type="PANTHER" id="PTHR47307:SF1">
    <property type="entry name" value="GLUTATHIONE-REGULATED POTASSIUM-EFFLUX SYSTEM ANCILLARY PROTEIN KEFG"/>
    <property type="match status" value="1"/>
</dbReference>
<keyword evidence="1" id="KW-0560">Oxidoreductase</keyword>
<dbReference type="EMBL" id="JABKKJ010000032">
    <property type="protein sequence ID" value="NPE26193.1"/>
    <property type="molecule type" value="Genomic_DNA"/>
</dbReference>
<dbReference type="InterPro" id="IPR029039">
    <property type="entry name" value="Flavoprotein-like_sf"/>
</dbReference>
<dbReference type="InterPro" id="IPR046980">
    <property type="entry name" value="KefG/KefF"/>
</dbReference>
<evidence type="ECO:0000313" key="4">
    <source>
        <dbReference type="Proteomes" id="UP000820977"/>
    </source>
</evidence>
<dbReference type="SUPFAM" id="SSF52218">
    <property type="entry name" value="Flavoproteins"/>
    <property type="match status" value="1"/>
</dbReference>
<gene>
    <name evidence="3" type="ORF">HPS54_11860</name>
</gene>
<dbReference type="Gene3D" id="3.40.50.360">
    <property type="match status" value="1"/>
</dbReference>
<keyword evidence="4" id="KW-1185">Reference proteome</keyword>
<dbReference type="Proteomes" id="UP000820977">
    <property type="component" value="Unassembled WGS sequence"/>
</dbReference>
<organism evidence="3 4">
    <name type="scientific">Xylanibacter caecicola</name>
    <dbReference type="NCBI Taxonomy" id="2736294"/>
    <lineage>
        <taxon>Bacteria</taxon>
        <taxon>Pseudomonadati</taxon>
        <taxon>Bacteroidota</taxon>
        <taxon>Bacteroidia</taxon>
        <taxon>Bacteroidales</taxon>
        <taxon>Prevotellaceae</taxon>
        <taxon>Xylanibacter</taxon>
    </lineage>
</organism>
<proteinExistence type="predicted"/>
<comment type="caution">
    <text evidence="3">The sequence shown here is derived from an EMBL/GenBank/DDBJ whole genome shotgun (WGS) entry which is preliminary data.</text>
</comment>
<dbReference type="RefSeq" id="WP_172345651.1">
    <property type="nucleotide sequence ID" value="NZ_CATEIB010000024.1"/>
</dbReference>
<feature type="domain" description="Flavodoxin-like fold" evidence="2">
    <location>
        <begin position="2"/>
        <end position="168"/>
    </location>
</feature>
<reference evidence="3 4" key="1">
    <citation type="submission" date="2020-05" db="EMBL/GenBank/DDBJ databases">
        <title>Distinct polysaccharide utilization as determinants for interspecies competition between intestinal Prevotella spp.</title>
        <authorList>
            <person name="Galvez E.J.C."/>
            <person name="Iljazovic A."/>
            <person name="Strowig T."/>
        </authorList>
    </citation>
    <scope>NUCLEOTIDE SEQUENCE [LARGE SCALE GENOMIC DNA]</scope>
    <source>
        <strain evidence="3 4">PCHR</strain>
    </source>
</reference>
<protein>
    <submittedName>
        <fullName evidence="3">NAD(P)H-dependent oxidoreductase</fullName>
    </submittedName>
</protein>
<evidence type="ECO:0000313" key="3">
    <source>
        <dbReference type="EMBL" id="NPE26193.1"/>
    </source>
</evidence>
<dbReference type="PANTHER" id="PTHR47307">
    <property type="entry name" value="GLUTATHIONE-REGULATED POTASSIUM-EFFLUX SYSTEM ANCILLARY PROTEIN KEFG"/>
    <property type="match status" value="1"/>
</dbReference>